<reference evidence="2 3" key="1">
    <citation type="submission" date="2024-03" db="EMBL/GenBank/DDBJ databases">
        <title>Aureococcus anophagefferens CCMP1851 and Kratosvirus quantuckense: Draft genome of a second virus-susceptible host strain in the model system.</title>
        <authorList>
            <person name="Chase E."/>
            <person name="Truchon A.R."/>
            <person name="Schepens W."/>
            <person name="Wilhelm S.W."/>
        </authorList>
    </citation>
    <scope>NUCLEOTIDE SEQUENCE [LARGE SCALE GENOMIC DNA]</scope>
    <source>
        <strain evidence="2 3">CCMP1851</strain>
    </source>
</reference>
<feature type="compositionally biased region" description="Basic residues" evidence="1">
    <location>
        <begin position="270"/>
        <end position="279"/>
    </location>
</feature>
<comment type="caution">
    <text evidence="2">The sequence shown here is derived from an EMBL/GenBank/DDBJ whole genome shotgun (WGS) entry which is preliminary data.</text>
</comment>
<accession>A0ABR1GB30</accession>
<gene>
    <name evidence="2" type="ORF">SO694_00001377</name>
</gene>
<evidence type="ECO:0000313" key="2">
    <source>
        <dbReference type="EMBL" id="KAK7253325.1"/>
    </source>
</evidence>
<dbReference type="EMBL" id="JBBJCI010000035">
    <property type="protein sequence ID" value="KAK7253325.1"/>
    <property type="molecule type" value="Genomic_DNA"/>
</dbReference>
<proteinExistence type="predicted"/>
<feature type="region of interest" description="Disordered" evidence="1">
    <location>
        <begin position="250"/>
        <end position="279"/>
    </location>
</feature>
<evidence type="ECO:0000313" key="3">
    <source>
        <dbReference type="Proteomes" id="UP001363151"/>
    </source>
</evidence>
<evidence type="ECO:0000256" key="1">
    <source>
        <dbReference type="SAM" id="MobiDB-lite"/>
    </source>
</evidence>
<dbReference type="Proteomes" id="UP001363151">
    <property type="component" value="Unassembled WGS sequence"/>
</dbReference>
<sequence>MSPSLDAYFPSALVHIIVTEYLSPQSWATLLRTSRGERDTVALAAKVHPWSGRARLVRALVHNGTPLYASPRATLSETLAVLHHCHVAHAAGGAGGAVVVSVCETLELAVPHAGAPNEQTLRLVARGVEVRCPEASWRPWMPLALRFSSDRVQIQRTRRTAAPIPPVVELTARGARDRLALEDMAEFLHARGEVGRAPTEGCGANLPACDVFVMPRNRAIEWLEDFVAIEKRHTTMTPEEADVAALRRMAKLPPRGDPDMDTRTLSATSRRSRARSARA</sequence>
<keyword evidence="3" id="KW-1185">Reference proteome</keyword>
<name>A0ABR1GB30_AURAN</name>
<protein>
    <submittedName>
        <fullName evidence="2">Uncharacterized protein</fullName>
    </submittedName>
</protein>
<organism evidence="2 3">
    <name type="scientific">Aureococcus anophagefferens</name>
    <name type="common">Harmful bloom alga</name>
    <dbReference type="NCBI Taxonomy" id="44056"/>
    <lineage>
        <taxon>Eukaryota</taxon>
        <taxon>Sar</taxon>
        <taxon>Stramenopiles</taxon>
        <taxon>Ochrophyta</taxon>
        <taxon>Pelagophyceae</taxon>
        <taxon>Pelagomonadales</taxon>
        <taxon>Pelagomonadaceae</taxon>
        <taxon>Aureococcus</taxon>
    </lineage>
</organism>